<reference evidence="2 3" key="1">
    <citation type="submission" date="2016-10" db="EMBL/GenBank/DDBJ databases">
        <authorList>
            <person name="de Groot N.N."/>
        </authorList>
    </citation>
    <scope>NUCLEOTIDE SEQUENCE [LARGE SCALE GENOMIC DNA]</scope>
    <source>
        <strain>GEY</strain>
        <strain evidence="3">DSM 9560</strain>
    </source>
</reference>
<evidence type="ECO:0000259" key="1">
    <source>
        <dbReference type="Pfam" id="PF04784"/>
    </source>
</evidence>
<dbReference type="InterPro" id="IPR006869">
    <property type="entry name" value="DUF547"/>
</dbReference>
<gene>
    <name evidence="2" type="ORF">SAMN04488541_10445</name>
</gene>
<dbReference type="AlphaFoldDB" id="A0A1I2J8Z7"/>
<dbReference type="PANTHER" id="PTHR46361">
    <property type="entry name" value="ELECTRON CARRIER/ PROTEIN DISULFIDE OXIDOREDUCTASE"/>
    <property type="match status" value="1"/>
</dbReference>
<accession>A0A1I2J8Z7</accession>
<sequence length="260" mass="30505">MGTIQIIFSLSIHWYIAFCPQFQQKNIAMQPTNLRLVELSEQLLLFVKTKKETQPIEKEIFNLSTDILKDGLSDDNAKKTFWINIYNAYYQLLYTREQKRKPEIFTAKLIPIANTHFSLDDVEHGILRKYSWKYGLGYVKNIFASSLIKKLAVETIDYRIHFALNCGAKSCPPIAFYRYEKINEQLEKVTRSFLLAETEIDQVKKQIYTSKILGWFKGDFGGKKGIKNILGNLFNQNLKDYTISFKEYNWEAQMENFLTE</sequence>
<name>A0A1I2J8Z7_9BACT</name>
<keyword evidence="3" id="KW-1185">Reference proteome</keyword>
<dbReference type="PANTHER" id="PTHR46361:SF3">
    <property type="entry name" value="ELECTRON CARRIER_ PROTEIN DISULFIDE OXIDOREDUCTASE"/>
    <property type="match status" value="1"/>
</dbReference>
<feature type="domain" description="DUF547" evidence="1">
    <location>
        <begin position="75"/>
        <end position="194"/>
    </location>
</feature>
<dbReference type="OrthoDB" id="526867at2"/>
<dbReference type="Proteomes" id="UP000199513">
    <property type="component" value="Unassembled WGS sequence"/>
</dbReference>
<proteinExistence type="predicted"/>
<dbReference type="STRING" id="1003.SAMN04488541_10445"/>
<evidence type="ECO:0000313" key="3">
    <source>
        <dbReference type="Proteomes" id="UP000199513"/>
    </source>
</evidence>
<organism evidence="2 3">
    <name type="scientific">Thermoflexibacter ruber</name>
    <dbReference type="NCBI Taxonomy" id="1003"/>
    <lineage>
        <taxon>Bacteria</taxon>
        <taxon>Pseudomonadati</taxon>
        <taxon>Bacteroidota</taxon>
        <taxon>Cytophagia</taxon>
        <taxon>Cytophagales</taxon>
        <taxon>Thermoflexibacteraceae</taxon>
        <taxon>Thermoflexibacter</taxon>
    </lineage>
</organism>
<protein>
    <recommendedName>
        <fullName evidence="1">DUF547 domain-containing protein</fullName>
    </recommendedName>
</protein>
<dbReference type="Pfam" id="PF04784">
    <property type="entry name" value="DUF547"/>
    <property type="match status" value="1"/>
</dbReference>
<evidence type="ECO:0000313" key="2">
    <source>
        <dbReference type="EMBL" id="SFF50809.1"/>
    </source>
</evidence>
<dbReference type="EMBL" id="FONY01000044">
    <property type="protein sequence ID" value="SFF50809.1"/>
    <property type="molecule type" value="Genomic_DNA"/>
</dbReference>